<dbReference type="GO" id="GO:0005768">
    <property type="term" value="C:endosome"/>
    <property type="evidence" value="ECO:0007669"/>
    <property type="project" value="TreeGrafter"/>
</dbReference>
<dbReference type="AlphaFoldDB" id="W2RX24"/>
<dbReference type="InterPro" id="IPR013640">
    <property type="entry name" value="Vfa1"/>
</dbReference>
<dbReference type="Pfam" id="PF08432">
    <property type="entry name" value="Vfa1"/>
    <property type="match status" value="1"/>
</dbReference>
<evidence type="ECO:0008006" key="4">
    <source>
        <dbReference type="Google" id="ProtNLM"/>
    </source>
</evidence>
<dbReference type="OrthoDB" id="2158714at2759"/>
<feature type="compositionally biased region" description="Basic and acidic residues" evidence="1">
    <location>
        <begin position="160"/>
        <end position="169"/>
    </location>
</feature>
<evidence type="ECO:0000313" key="3">
    <source>
        <dbReference type="Proteomes" id="UP000030752"/>
    </source>
</evidence>
<reference evidence="2 3" key="1">
    <citation type="submission" date="2013-03" db="EMBL/GenBank/DDBJ databases">
        <title>The Genome Sequence of Phialophora europaea CBS 101466.</title>
        <authorList>
            <consortium name="The Broad Institute Genomics Platform"/>
            <person name="Cuomo C."/>
            <person name="de Hoog S."/>
            <person name="Gorbushina A."/>
            <person name="Walker B."/>
            <person name="Young S.K."/>
            <person name="Zeng Q."/>
            <person name="Gargeya S."/>
            <person name="Fitzgerald M."/>
            <person name="Haas B."/>
            <person name="Abouelleil A."/>
            <person name="Allen A.W."/>
            <person name="Alvarado L."/>
            <person name="Arachchi H.M."/>
            <person name="Berlin A.M."/>
            <person name="Chapman S.B."/>
            <person name="Gainer-Dewar J."/>
            <person name="Goldberg J."/>
            <person name="Griggs A."/>
            <person name="Gujja S."/>
            <person name="Hansen M."/>
            <person name="Howarth C."/>
            <person name="Imamovic A."/>
            <person name="Ireland A."/>
            <person name="Larimer J."/>
            <person name="McCowan C."/>
            <person name="Murphy C."/>
            <person name="Pearson M."/>
            <person name="Poon T.W."/>
            <person name="Priest M."/>
            <person name="Roberts A."/>
            <person name="Saif S."/>
            <person name="Shea T."/>
            <person name="Sisk P."/>
            <person name="Sykes S."/>
            <person name="Wortman J."/>
            <person name="Nusbaum C."/>
            <person name="Birren B."/>
        </authorList>
    </citation>
    <scope>NUCLEOTIDE SEQUENCE [LARGE SCALE GENOMIC DNA]</scope>
    <source>
        <strain evidence="2 3">CBS 101466</strain>
    </source>
</reference>
<dbReference type="PANTHER" id="PTHR28218:SF1">
    <property type="entry name" value="VPS4-ASSOCIATED PROTEIN 1"/>
    <property type="match status" value="1"/>
</dbReference>
<keyword evidence="3" id="KW-1185">Reference proteome</keyword>
<dbReference type="GO" id="GO:0007034">
    <property type="term" value="P:vacuolar transport"/>
    <property type="evidence" value="ECO:0007669"/>
    <property type="project" value="TreeGrafter"/>
</dbReference>
<dbReference type="VEuPathDB" id="FungiDB:HMPREF1541_04525"/>
<evidence type="ECO:0000313" key="2">
    <source>
        <dbReference type="EMBL" id="ETN40249.1"/>
    </source>
</evidence>
<dbReference type="RefSeq" id="XP_008717092.1">
    <property type="nucleotide sequence ID" value="XM_008718870.1"/>
</dbReference>
<gene>
    <name evidence="2" type="ORF">HMPREF1541_04525</name>
</gene>
<dbReference type="GeneID" id="19971864"/>
<sequence length="182" mass="21213">MSAQQALPNIWHQRAVAETAAKSCYICYKPTTAVLVTPDNKDFFYVCKTHLKDRGFASPIVDEKAEAEKRKKEALDREIEKVKQEYEEKMKQKRAKKKAKDDDKDKKNDDDEARKAEKERDDKIKALSADTVADDGPRIFALHRNFYQMRIERLRNIEVARRNQQRIKDPTFFPKAPTGDLP</sequence>
<evidence type="ECO:0000256" key="1">
    <source>
        <dbReference type="SAM" id="MobiDB-lite"/>
    </source>
</evidence>
<dbReference type="InParanoid" id="W2RX24"/>
<protein>
    <recommendedName>
        <fullName evidence="4">DUF1742-domain-containing protein</fullName>
    </recommendedName>
</protein>
<organism evidence="2 3">
    <name type="scientific">Cyphellophora europaea (strain CBS 101466)</name>
    <name type="common">Phialophora europaea</name>
    <dbReference type="NCBI Taxonomy" id="1220924"/>
    <lineage>
        <taxon>Eukaryota</taxon>
        <taxon>Fungi</taxon>
        <taxon>Dikarya</taxon>
        <taxon>Ascomycota</taxon>
        <taxon>Pezizomycotina</taxon>
        <taxon>Eurotiomycetes</taxon>
        <taxon>Chaetothyriomycetidae</taxon>
        <taxon>Chaetothyriales</taxon>
        <taxon>Cyphellophoraceae</taxon>
        <taxon>Cyphellophora</taxon>
    </lineage>
</organism>
<feature type="compositionally biased region" description="Basic and acidic residues" evidence="1">
    <location>
        <begin position="99"/>
        <end position="125"/>
    </location>
</feature>
<dbReference type="Proteomes" id="UP000030752">
    <property type="component" value="Unassembled WGS sequence"/>
</dbReference>
<dbReference type="HOGENOM" id="CLU_088285_2_0_1"/>
<dbReference type="EMBL" id="KB822720">
    <property type="protein sequence ID" value="ETN40249.1"/>
    <property type="molecule type" value="Genomic_DNA"/>
</dbReference>
<accession>W2RX24</accession>
<feature type="region of interest" description="Disordered" evidence="1">
    <location>
        <begin position="160"/>
        <end position="182"/>
    </location>
</feature>
<dbReference type="PANTHER" id="PTHR28218">
    <property type="entry name" value="VPS4-ASSOCIATED PROTEIN 1"/>
    <property type="match status" value="1"/>
</dbReference>
<proteinExistence type="predicted"/>
<feature type="region of interest" description="Disordered" evidence="1">
    <location>
        <begin position="86"/>
        <end position="129"/>
    </location>
</feature>
<dbReference type="eggNOG" id="ENOG502S7NV">
    <property type="taxonomic scope" value="Eukaryota"/>
</dbReference>
<name>W2RX24_CYPE1</name>